<dbReference type="InterPro" id="IPR009003">
    <property type="entry name" value="Peptidase_S1_PA"/>
</dbReference>
<feature type="domain" description="Peptidase S1" evidence="8">
    <location>
        <begin position="145"/>
        <end position="381"/>
    </location>
</feature>
<comment type="subunit">
    <text evidence="1">Homotetramer.</text>
</comment>
<reference evidence="9 10" key="1">
    <citation type="journal article" date="2020" name="Nature">
        <title>Six reference-quality genomes reveal evolution of bat adaptations.</title>
        <authorList>
            <person name="Jebb D."/>
            <person name="Huang Z."/>
            <person name="Pippel M."/>
            <person name="Hughes G.M."/>
            <person name="Lavrichenko K."/>
            <person name="Devanna P."/>
            <person name="Winkler S."/>
            <person name="Jermiin L.S."/>
            <person name="Skirmuntt E.C."/>
            <person name="Katzourakis A."/>
            <person name="Burkitt-Gray L."/>
            <person name="Ray D.A."/>
            <person name="Sullivan K.A.M."/>
            <person name="Roscito J.G."/>
            <person name="Kirilenko B.M."/>
            <person name="Davalos L.M."/>
            <person name="Corthals A.P."/>
            <person name="Power M.L."/>
            <person name="Jones G."/>
            <person name="Ransome R.D."/>
            <person name="Dechmann D.K.N."/>
            <person name="Locatelli A.G."/>
            <person name="Puechmaille S.J."/>
            <person name="Fedrigo O."/>
            <person name="Jarvis E.D."/>
            <person name="Hiller M."/>
            <person name="Vernes S.C."/>
            <person name="Myers E.W."/>
            <person name="Teeling E.C."/>
        </authorList>
    </citation>
    <scope>NUCLEOTIDE SEQUENCE [LARGE SCALE GENOMIC DNA]</scope>
    <source>
        <strain evidence="9">MMyoMyo1</strain>
        <tissue evidence="9">Flight muscle</tissue>
    </source>
</reference>
<organism evidence="9 10">
    <name type="scientific">Myotis myotis</name>
    <name type="common">Greater mouse-eared bat</name>
    <name type="synonym">Vespertilio myotis</name>
    <dbReference type="NCBI Taxonomy" id="51298"/>
    <lineage>
        <taxon>Eukaryota</taxon>
        <taxon>Metazoa</taxon>
        <taxon>Chordata</taxon>
        <taxon>Craniata</taxon>
        <taxon>Vertebrata</taxon>
        <taxon>Euteleostomi</taxon>
        <taxon>Mammalia</taxon>
        <taxon>Eutheria</taxon>
        <taxon>Laurasiatheria</taxon>
        <taxon>Chiroptera</taxon>
        <taxon>Yangochiroptera</taxon>
        <taxon>Vespertilionidae</taxon>
        <taxon>Myotis</taxon>
    </lineage>
</organism>
<evidence type="ECO:0000256" key="2">
    <source>
        <dbReference type="ARBA" id="ARBA00023157"/>
    </source>
</evidence>
<comment type="similarity">
    <text evidence="3">Belongs to the peptidase S1 family. CLIP subfamily.</text>
</comment>
<dbReference type="EMBL" id="JABWUV010000013">
    <property type="protein sequence ID" value="KAF6311035.1"/>
    <property type="molecule type" value="Genomic_DNA"/>
</dbReference>
<dbReference type="InterPro" id="IPR051487">
    <property type="entry name" value="Ser/Thr_Proteases_Immune/Dev"/>
</dbReference>
<keyword evidence="7" id="KW-1133">Transmembrane helix</keyword>
<dbReference type="GO" id="GO:0004252">
    <property type="term" value="F:serine-type endopeptidase activity"/>
    <property type="evidence" value="ECO:0007669"/>
    <property type="project" value="UniProtKB-EC"/>
</dbReference>
<name>A0A7J7UDU0_MYOMY</name>
<dbReference type="EC" id="3.4.21.59" evidence="6"/>
<dbReference type="SUPFAM" id="SSF50494">
    <property type="entry name" value="Trypsin-like serine proteases"/>
    <property type="match status" value="2"/>
</dbReference>
<dbReference type="InterPro" id="IPR001254">
    <property type="entry name" value="Trypsin_dom"/>
</dbReference>
<dbReference type="FunFam" id="2.40.10.10:FF:000039">
    <property type="entry name" value="Brain-specific serine protease 4"/>
    <property type="match status" value="1"/>
</dbReference>
<comment type="function">
    <text evidence="5">Tryptase is the major neutral protease present in mast cells and is secreted upon the coupled activation-degranulation response of this cell type.</text>
</comment>
<evidence type="ECO:0000256" key="6">
    <source>
        <dbReference type="ARBA" id="ARBA00066748"/>
    </source>
</evidence>
<dbReference type="PANTHER" id="PTHR24256">
    <property type="entry name" value="TRYPTASE-RELATED"/>
    <property type="match status" value="1"/>
</dbReference>
<evidence type="ECO:0000256" key="1">
    <source>
        <dbReference type="ARBA" id="ARBA00011881"/>
    </source>
</evidence>
<dbReference type="Pfam" id="PF00089">
    <property type="entry name" value="Trypsin"/>
    <property type="match status" value="2"/>
</dbReference>
<dbReference type="Proteomes" id="UP000527355">
    <property type="component" value="Unassembled WGS sequence"/>
</dbReference>
<keyword evidence="7" id="KW-0812">Transmembrane</keyword>
<comment type="catalytic activity">
    <reaction evidence="4">
        <text>Preferential cleavage: Arg-|-Xaa, Lys-|-Xaa, but with more restricted specificity than trypsin.</text>
        <dbReference type="EC" id="3.4.21.59"/>
    </reaction>
</comment>
<dbReference type="PRINTS" id="PR00722">
    <property type="entry name" value="CHYMOTRYPSIN"/>
</dbReference>
<gene>
    <name evidence="9" type="ORF">mMyoMyo1_015893</name>
</gene>
<dbReference type="FunFam" id="2.40.10.10:FF:000004">
    <property type="entry name" value="Tryptase gamma 1"/>
    <property type="match status" value="1"/>
</dbReference>
<dbReference type="SMART" id="SM00020">
    <property type="entry name" value="Tryp_SPc"/>
    <property type="match status" value="2"/>
</dbReference>
<evidence type="ECO:0000256" key="7">
    <source>
        <dbReference type="SAM" id="Phobius"/>
    </source>
</evidence>
<feature type="transmembrane region" description="Helical" evidence="7">
    <location>
        <begin position="393"/>
        <end position="413"/>
    </location>
</feature>
<dbReference type="VEuPathDB" id="HostDB:LOC118668674"/>
<evidence type="ECO:0000313" key="10">
    <source>
        <dbReference type="Proteomes" id="UP000527355"/>
    </source>
</evidence>
<proteinExistence type="inferred from homology"/>
<dbReference type="PROSITE" id="PS50240">
    <property type="entry name" value="TRYPSIN_DOM"/>
    <property type="match status" value="2"/>
</dbReference>
<sequence length="414" mass="46700">MSRHWPWEVSLRVEDEHVCGGALIDHKWVVTAAHCIKGTKEYSVTLGTAQLKPTNPRMAVSIQVKDIIMHPKFWGRTFTIGDVALLQLHTPVVFNNYVQPICLPEPTFDLKVGMQCWVTGWSQAKLRYSEPWFWGCGQTNLSCKMVKGKLVEAGKWPWQVSILFMGMYICSGSIIHHQWVLTAAHCLERSLDASKYSVIVGAQHLPANGTQLPLVRLVTHENFKDLISDDIALLKLKDPILWSPFVQPICLPTTKLVPPIGASCWAIVWGRPSVKVPPRPPYSLQEVSVKIIKSEICNQQYQFLFLKGQKKFIGKDMLCASLEWGVDSCQVNSGSSLVCQVNKTWVQMGVESWSFSCKQHHFPNIYTGTSHFTQWIKQQITDVKFISRAHPAFLSPALCTGYILLVSLGSLWLL</sequence>
<keyword evidence="2" id="KW-1015">Disulfide bond</keyword>
<dbReference type="InterPro" id="IPR018114">
    <property type="entry name" value="TRYPSIN_HIS"/>
</dbReference>
<evidence type="ECO:0000313" key="9">
    <source>
        <dbReference type="EMBL" id="KAF6311035.1"/>
    </source>
</evidence>
<dbReference type="InterPro" id="IPR043504">
    <property type="entry name" value="Peptidase_S1_PA_chymotrypsin"/>
</dbReference>
<keyword evidence="7" id="KW-0472">Membrane</keyword>
<keyword evidence="10" id="KW-1185">Reference proteome</keyword>
<protein>
    <recommendedName>
        <fullName evidence="6">tryptase</fullName>
        <ecNumber evidence="6">3.4.21.59</ecNumber>
    </recommendedName>
</protein>
<dbReference type="PROSITE" id="PS00134">
    <property type="entry name" value="TRYPSIN_HIS"/>
    <property type="match status" value="1"/>
</dbReference>
<feature type="domain" description="Peptidase S1" evidence="8">
    <location>
        <begin position="1"/>
        <end position="123"/>
    </location>
</feature>
<evidence type="ECO:0000256" key="3">
    <source>
        <dbReference type="ARBA" id="ARBA00024195"/>
    </source>
</evidence>
<evidence type="ECO:0000256" key="4">
    <source>
        <dbReference type="ARBA" id="ARBA00050838"/>
    </source>
</evidence>
<dbReference type="Gene3D" id="2.40.10.10">
    <property type="entry name" value="Trypsin-like serine proteases"/>
    <property type="match status" value="3"/>
</dbReference>
<dbReference type="GO" id="GO:0006508">
    <property type="term" value="P:proteolysis"/>
    <property type="evidence" value="ECO:0007669"/>
    <property type="project" value="InterPro"/>
</dbReference>
<dbReference type="InterPro" id="IPR001314">
    <property type="entry name" value="Peptidase_S1A"/>
</dbReference>
<evidence type="ECO:0000259" key="8">
    <source>
        <dbReference type="PROSITE" id="PS50240"/>
    </source>
</evidence>
<accession>A0A7J7UDU0</accession>
<comment type="caution">
    <text evidence="9">The sequence shown here is derived from an EMBL/GenBank/DDBJ whole genome shotgun (WGS) entry which is preliminary data.</text>
</comment>
<evidence type="ECO:0000256" key="5">
    <source>
        <dbReference type="ARBA" id="ARBA00054350"/>
    </source>
</evidence>
<dbReference type="AlphaFoldDB" id="A0A7J7UDU0"/>
<dbReference type="VEuPathDB" id="HostDB:GeneID_118656395"/>
<dbReference type="CDD" id="cd00190">
    <property type="entry name" value="Tryp_SPc"/>
    <property type="match status" value="1"/>
</dbReference>